<accession>A0A1L7CYB4</accession>
<dbReference type="PROSITE" id="PS01173">
    <property type="entry name" value="LIPASE_GDXG_HIS"/>
    <property type="match status" value="1"/>
</dbReference>
<protein>
    <recommendedName>
        <fullName evidence="4">Alpha/beta hydrolase fold-3 domain-containing protein</fullName>
    </recommendedName>
</protein>
<dbReference type="AlphaFoldDB" id="A0A1L7CYB4"/>
<keyword evidence="6" id="KW-1185">Reference proteome</keyword>
<evidence type="ECO:0000256" key="3">
    <source>
        <dbReference type="PROSITE-ProRule" id="PRU10038"/>
    </source>
</evidence>
<name>A0A1L7CYB4_9CORY</name>
<dbReference type="GO" id="GO:0016787">
    <property type="term" value="F:hydrolase activity"/>
    <property type="evidence" value="ECO:0007669"/>
    <property type="project" value="UniProtKB-KW"/>
</dbReference>
<dbReference type="STRING" id="1437874.CSPHI_06740"/>
<dbReference type="PROSITE" id="PS01174">
    <property type="entry name" value="LIPASE_GDXG_SER"/>
    <property type="match status" value="1"/>
</dbReference>
<dbReference type="KEGG" id="csph:CSPHI_06740"/>
<sequence length="345" mass="35921">MNHRRHPLDRILAAGTRAVTALPEPLLAAVARPPVNSAGERLDADVAVSLRLLRLIGGGRGMTHGGLARGRRELERQARLAAGRRTPARVRETRIAGVPVREYLPRHAAPRGTVVLLHGGGWAMGSPDSHDAPARRLADGAGARVASVDYRLAPEHPHPAALDDAWAVYAELAADPAAGPVAVAGDSAGATLAAAVCLRARARGLPQPALQALVVPVADLVGRSASRAEFARGFFLHDADLEWFYRVRLGAGAGAADPADPEVSPLRAGDLRGLAPAYVAVAGFDPLRDEGLAYAGRLAAAGVPVALVRHRGLVHPFLNSTGIWRGARRAVDQLAGALRLALAGA</sequence>
<dbReference type="SUPFAM" id="SSF53474">
    <property type="entry name" value="alpha/beta-Hydrolases"/>
    <property type="match status" value="1"/>
</dbReference>
<organism evidence="5 6">
    <name type="scientific">Corynebacterium sphenisci DSM 44792</name>
    <dbReference type="NCBI Taxonomy" id="1437874"/>
    <lineage>
        <taxon>Bacteria</taxon>
        <taxon>Bacillati</taxon>
        <taxon>Actinomycetota</taxon>
        <taxon>Actinomycetes</taxon>
        <taxon>Mycobacteriales</taxon>
        <taxon>Corynebacteriaceae</taxon>
        <taxon>Corynebacterium</taxon>
    </lineage>
</organism>
<dbReference type="EMBL" id="CP009248">
    <property type="protein sequence ID" value="APT90793.1"/>
    <property type="molecule type" value="Genomic_DNA"/>
</dbReference>
<dbReference type="InterPro" id="IPR013094">
    <property type="entry name" value="AB_hydrolase_3"/>
</dbReference>
<dbReference type="InterPro" id="IPR033140">
    <property type="entry name" value="Lipase_GDXG_put_SER_AS"/>
</dbReference>
<evidence type="ECO:0000256" key="2">
    <source>
        <dbReference type="ARBA" id="ARBA00022801"/>
    </source>
</evidence>
<evidence type="ECO:0000259" key="4">
    <source>
        <dbReference type="Pfam" id="PF07859"/>
    </source>
</evidence>
<comment type="similarity">
    <text evidence="1">Belongs to the 'GDXG' lipolytic enzyme family.</text>
</comment>
<dbReference type="Proteomes" id="UP000185469">
    <property type="component" value="Chromosome"/>
</dbReference>
<dbReference type="Pfam" id="PF07859">
    <property type="entry name" value="Abhydrolase_3"/>
    <property type="match status" value="1"/>
</dbReference>
<dbReference type="RefSeq" id="WP_075692035.1">
    <property type="nucleotide sequence ID" value="NZ_CP009248.1"/>
</dbReference>
<dbReference type="Gene3D" id="3.40.50.1820">
    <property type="entry name" value="alpha/beta hydrolase"/>
    <property type="match status" value="1"/>
</dbReference>
<dbReference type="InterPro" id="IPR002168">
    <property type="entry name" value="Lipase_GDXG_HIS_AS"/>
</dbReference>
<evidence type="ECO:0000313" key="5">
    <source>
        <dbReference type="EMBL" id="APT90793.1"/>
    </source>
</evidence>
<evidence type="ECO:0000313" key="6">
    <source>
        <dbReference type="Proteomes" id="UP000185469"/>
    </source>
</evidence>
<dbReference type="InterPro" id="IPR050300">
    <property type="entry name" value="GDXG_lipolytic_enzyme"/>
</dbReference>
<dbReference type="InterPro" id="IPR029058">
    <property type="entry name" value="AB_hydrolase_fold"/>
</dbReference>
<feature type="active site" evidence="3">
    <location>
        <position position="187"/>
    </location>
</feature>
<keyword evidence="2" id="KW-0378">Hydrolase</keyword>
<proteinExistence type="inferred from homology"/>
<dbReference type="OrthoDB" id="3181909at2"/>
<evidence type="ECO:0000256" key="1">
    <source>
        <dbReference type="ARBA" id="ARBA00010515"/>
    </source>
</evidence>
<gene>
    <name evidence="5" type="ORF">CSPHI_06740</name>
</gene>
<dbReference type="PANTHER" id="PTHR48081">
    <property type="entry name" value="AB HYDROLASE SUPERFAMILY PROTEIN C4A8.06C"/>
    <property type="match status" value="1"/>
</dbReference>
<feature type="domain" description="Alpha/beta hydrolase fold-3" evidence="4">
    <location>
        <begin position="114"/>
        <end position="318"/>
    </location>
</feature>
<reference evidence="5 6" key="1">
    <citation type="submission" date="2014-08" db="EMBL/GenBank/DDBJ databases">
        <title>Complete genome sequence of Corynebacterium sphenisci CECT 5990(T) (=DSM 44792(T)), isolated from healthy wild penguins.</title>
        <authorList>
            <person name="Ruckert C."/>
            <person name="Albersmeier A."/>
            <person name="Winkler A."/>
            <person name="Kalinowski J."/>
        </authorList>
    </citation>
    <scope>NUCLEOTIDE SEQUENCE [LARGE SCALE GENOMIC DNA]</scope>
    <source>
        <strain evidence="5 6">DSM 44792</strain>
    </source>
</reference>
<dbReference type="PANTHER" id="PTHR48081:SF8">
    <property type="entry name" value="ALPHA_BETA HYDROLASE FOLD-3 DOMAIN-CONTAINING PROTEIN-RELATED"/>
    <property type="match status" value="1"/>
</dbReference>